<evidence type="ECO:0000256" key="1">
    <source>
        <dbReference type="SAM" id="MobiDB-lite"/>
    </source>
</evidence>
<feature type="compositionally biased region" description="Acidic residues" evidence="1">
    <location>
        <begin position="109"/>
        <end position="127"/>
    </location>
</feature>
<gene>
    <name evidence="3" type="ORF">Bca52824_039214</name>
</gene>
<reference evidence="3 4" key="1">
    <citation type="submission" date="2020-02" db="EMBL/GenBank/DDBJ databases">
        <authorList>
            <person name="Ma Q."/>
            <person name="Huang Y."/>
            <person name="Song X."/>
            <person name="Pei D."/>
        </authorList>
    </citation>
    <scope>NUCLEOTIDE SEQUENCE [LARGE SCALE GENOMIC DNA]</scope>
    <source>
        <strain evidence="3">Sxm20200214</strain>
        <tissue evidence="3">Leaf</tissue>
    </source>
</reference>
<dbReference type="AlphaFoldDB" id="A0A8X7UUD5"/>
<organism evidence="3 4">
    <name type="scientific">Brassica carinata</name>
    <name type="common">Ethiopian mustard</name>
    <name type="synonym">Abyssinian cabbage</name>
    <dbReference type="NCBI Taxonomy" id="52824"/>
    <lineage>
        <taxon>Eukaryota</taxon>
        <taxon>Viridiplantae</taxon>
        <taxon>Streptophyta</taxon>
        <taxon>Embryophyta</taxon>
        <taxon>Tracheophyta</taxon>
        <taxon>Spermatophyta</taxon>
        <taxon>Magnoliopsida</taxon>
        <taxon>eudicotyledons</taxon>
        <taxon>Gunneridae</taxon>
        <taxon>Pentapetalae</taxon>
        <taxon>rosids</taxon>
        <taxon>malvids</taxon>
        <taxon>Brassicales</taxon>
        <taxon>Brassicaceae</taxon>
        <taxon>Brassiceae</taxon>
        <taxon>Brassica</taxon>
    </lineage>
</organism>
<dbReference type="Proteomes" id="UP000886595">
    <property type="component" value="Unassembled WGS sequence"/>
</dbReference>
<evidence type="ECO:0000313" key="3">
    <source>
        <dbReference type="EMBL" id="KAG2292545.1"/>
    </source>
</evidence>
<comment type="caution">
    <text evidence="3">The sequence shown here is derived from an EMBL/GenBank/DDBJ whole genome shotgun (WGS) entry which is preliminary data.</text>
</comment>
<feature type="domain" description="DUF287" evidence="2">
    <location>
        <begin position="260"/>
        <end position="311"/>
    </location>
</feature>
<name>A0A8X7UUD5_BRACI</name>
<feature type="region of interest" description="Disordered" evidence="1">
    <location>
        <begin position="1"/>
        <end position="203"/>
    </location>
</feature>
<accession>A0A8X7UUD5</accession>
<feature type="region of interest" description="Disordered" evidence="1">
    <location>
        <begin position="378"/>
        <end position="400"/>
    </location>
</feature>
<feature type="compositionally biased region" description="Basic and acidic residues" evidence="1">
    <location>
        <begin position="67"/>
        <end position="82"/>
    </location>
</feature>
<dbReference type="EMBL" id="JAAMPC010000009">
    <property type="protein sequence ID" value="KAG2292545.1"/>
    <property type="molecule type" value="Genomic_DNA"/>
</dbReference>
<feature type="compositionally biased region" description="Basic and acidic residues" evidence="1">
    <location>
        <begin position="1"/>
        <end position="21"/>
    </location>
</feature>
<evidence type="ECO:0000313" key="4">
    <source>
        <dbReference type="Proteomes" id="UP000886595"/>
    </source>
</evidence>
<feature type="compositionally biased region" description="Acidic residues" evidence="1">
    <location>
        <begin position="184"/>
        <end position="196"/>
    </location>
</feature>
<protein>
    <recommendedName>
        <fullName evidence="2">DUF287 domain-containing protein</fullName>
    </recommendedName>
</protein>
<feature type="compositionally biased region" description="Basic and acidic residues" evidence="1">
    <location>
        <begin position="151"/>
        <end position="161"/>
    </location>
</feature>
<feature type="compositionally biased region" description="Acidic residues" evidence="1">
    <location>
        <begin position="162"/>
        <end position="175"/>
    </location>
</feature>
<feature type="compositionally biased region" description="Basic and acidic residues" evidence="1">
    <location>
        <begin position="28"/>
        <end position="47"/>
    </location>
</feature>
<feature type="compositionally biased region" description="Basic and acidic residues" evidence="1">
    <location>
        <begin position="378"/>
        <end position="392"/>
    </location>
</feature>
<dbReference type="Pfam" id="PF03384">
    <property type="entry name" value="DUF287"/>
    <property type="match status" value="1"/>
</dbReference>
<keyword evidence="4" id="KW-1185">Reference proteome</keyword>
<dbReference type="OrthoDB" id="1092475at2759"/>
<evidence type="ECO:0000259" key="2">
    <source>
        <dbReference type="Pfam" id="PF03384"/>
    </source>
</evidence>
<sequence length="400" mass="44643">MVVETRRGKRKENPTEEEATRVKFAKTGSRENVEKTTTEESETRAVKVVESTAKTMDESTAKMTDVSMEKTKTTEKTRKDLSENMAEMTEPFNVVAEAAPTTLNKGPGDEENEETASGDEENEETASGDEVNEKTASGDEVNEGSEEEQEKPDGEKKSSNEDHEDSEEEPLDGENEVNARSEEEQANGEGEEEANENENPLEPQLLAFEAIPKLGLAFREPVEEADVNCPRMCKFSFKRNRMTGVSLSAINKELSNTTDIDSIIPTRTPQEERLLDDILEDEDDVDESDIAVESWEKCLDAGYKVFFQDMHGEDVAARQKQAEASEAAAGDGIEQVSMLGDVMKLLKRTMRLMRAVDKKVDQLDGRLAPFEEFVKEAQAKAAEEEAPAQEKAKKQKRRKK</sequence>
<proteinExistence type="predicted"/>
<dbReference type="InterPro" id="IPR005048">
    <property type="entry name" value="DUF287"/>
</dbReference>
<feature type="compositionally biased region" description="Acidic residues" evidence="1">
    <location>
        <begin position="140"/>
        <end position="150"/>
    </location>
</feature>